<dbReference type="InterPro" id="IPR052189">
    <property type="entry name" value="L-asp_N-monooxygenase_NS-form"/>
</dbReference>
<accession>A0ABS4YPY6</accession>
<dbReference type="PANTHER" id="PTHR40254:SF1">
    <property type="entry name" value="BLR0577 PROTEIN"/>
    <property type="match status" value="1"/>
</dbReference>
<dbReference type="EMBL" id="JAGIOC010000001">
    <property type="protein sequence ID" value="MBP2410857.1"/>
    <property type="molecule type" value="Genomic_DNA"/>
</dbReference>
<dbReference type="SUPFAM" id="SSF51971">
    <property type="entry name" value="Nucleotide-binding domain"/>
    <property type="match status" value="1"/>
</dbReference>
<dbReference type="RefSeq" id="WP_245349017.1">
    <property type="nucleotide sequence ID" value="NZ_JAGIOC010000001.1"/>
</dbReference>
<dbReference type="Pfam" id="PF13454">
    <property type="entry name" value="NAD_binding_9"/>
    <property type="match status" value="1"/>
</dbReference>
<feature type="domain" description="FAD-dependent urate hydroxylase HpyO/Asp monooxygenase CreE-like FAD/NAD(P)-binding" evidence="1">
    <location>
        <begin position="32"/>
        <end position="194"/>
    </location>
</feature>
<evidence type="ECO:0000313" key="3">
    <source>
        <dbReference type="Proteomes" id="UP000698222"/>
    </source>
</evidence>
<reference evidence="2 3" key="1">
    <citation type="submission" date="2021-03" db="EMBL/GenBank/DDBJ databases">
        <title>Sequencing the genomes of 1000 actinobacteria strains.</title>
        <authorList>
            <person name="Klenk H.-P."/>
        </authorList>
    </citation>
    <scope>NUCLEOTIDE SEQUENCE [LARGE SCALE GENOMIC DNA]</scope>
    <source>
        <strain evidence="2 3">DSM 14564</strain>
    </source>
</reference>
<sequence length="606" mass="64762">MITDLGPPGEALRPRHTGGMTVATPDLARTVAVIGAGPRGTAIIERLVAASHRRDWRGPLTVHLVDPFVGRGGRVWRHDQSEVLLMNTTTCQTTMYPDASCHAVMPSLHSETLADHLAAEGLGPGDFASRAAHGRYLARVLETAEADADPARLRIVHHGAEAVDITGPADGIQRVRLSDSRVLRADAVALALGHLPTALGPRSQQLADAAVRHGLVHLGPDNPLEVDYVSLLGRESIAVQGLGLNFYDAVGMLTAAAGGRFVPDDRAPSGLRYLPGGDEPRLVVGSRSGMVYRPKPDLGPEPPAPHSPQILTGERVLELAVRSAGVDHEREVMPLILAELRRALAGAGFAELATDEVLLRWLFPFGRRGGETAEAHRRTREVLRGSLRAATDPDPAWVLVYRVLIAMRTQVNRLIDLGAYTTDSVRRDIDGHLRNAFASWASGPPVARVRQLLALEEAGLVRFLGPRMHLDIDDEAGRFAARGADGPAILCDGVLEAHLPPVDLPAYRSALIGAWRERGEVQKDSWASRGSRRRMLTGSIAVDGLYAPIGTDGTVYERRLLVGVPVSTAQPGSAITAEPGTSAQLLRHAEAVALRLARAGGALGDL</sequence>
<proteinExistence type="predicted"/>
<dbReference type="PANTHER" id="PTHR40254">
    <property type="entry name" value="BLR0577 PROTEIN"/>
    <property type="match status" value="1"/>
</dbReference>
<dbReference type="Proteomes" id="UP000698222">
    <property type="component" value="Unassembled WGS sequence"/>
</dbReference>
<gene>
    <name evidence="2" type="ORF">JOF44_003760</name>
</gene>
<comment type="caution">
    <text evidence="2">The sequence shown here is derived from an EMBL/GenBank/DDBJ whole genome shotgun (WGS) entry which is preliminary data.</text>
</comment>
<keyword evidence="3" id="KW-1185">Reference proteome</keyword>
<protein>
    <recommendedName>
        <fullName evidence="1">FAD-dependent urate hydroxylase HpyO/Asp monooxygenase CreE-like FAD/NAD(P)-binding domain-containing protein</fullName>
    </recommendedName>
</protein>
<dbReference type="InterPro" id="IPR038732">
    <property type="entry name" value="HpyO/CreE_NAD-binding"/>
</dbReference>
<evidence type="ECO:0000313" key="2">
    <source>
        <dbReference type="EMBL" id="MBP2410857.1"/>
    </source>
</evidence>
<name>A0ABS4YPY6_9MICO</name>
<organism evidence="2 3">
    <name type="scientific">Brachybacterium fresconis</name>
    <dbReference type="NCBI Taxonomy" id="173363"/>
    <lineage>
        <taxon>Bacteria</taxon>
        <taxon>Bacillati</taxon>
        <taxon>Actinomycetota</taxon>
        <taxon>Actinomycetes</taxon>
        <taxon>Micrococcales</taxon>
        <taxon>Dermabacteraceae</taxon>
        <taxon>Brachybacterium</taxon>
    </lineage>
</organism>
<evidence type="ECO:0000259" key="1">
    <source>
        <dbReference type="Pfam" id="PF13454"/>
    </source>
</evidence>